<sequence length="1177" mass="131005">MANLFNPSQEANLTIIGQENLTIADLVPPPSNQLQALEEQAQAAAAQAAQAAAAQAAVAQAAQEAVKAKSTTRIKPQPKAKTGKSAVNNNALNTNNLATEKSNDEDSITAAQGLAQAIGIDRAAFDKQNKMDVDEPNRSGTKSAPENEEDEDNNVEEVKRQKKGTKKTAKAMRKAIEERDEATEDKDEGEDQDQQEEEAEEQEQVKRQKKLTKDSAKANRKADKIAQQAEKKERAEMFNNQTQNLGSVKWEATTDTLIDRNKHLLGCALVSVLLPNLGGNGPEVIKLPTQRALHHDLIEEIATSPHLLIYDEPIDILVPANSIVASSLIPYSTNVKEMKEAAQMVQWQNIFDNSGKRQQAFIANGNHRIASVGPFLDNKNPSTRPWSWYQQAQNNVKESPSSELQTEISRIRKILSHKGIWFARFHNYNAIQTDTESGSAVLQAITNNNAMVHRIETEEDQFQKILAFLRQTSSDNDRDAVKVNAQTFISNSPSLAKLVTDHFHILSEYVAVTPYEALQKKAYPPSFFLQYGTSVWPFLHSLLKHSFLVLQFLFDPKFPFFSPDDLNNVEAVLASDSAASGTVQIHMAELASRESFPLSPNMRKFIEYFITDVAESSYLDLIADGSAQDHINPLKLTKSNQTHSISSHELWQPFWESYCRSVIAKLKRARTKMEDLGVGFSSNEVQLIDQIPIRLSIYGAVTAFRTATAAPMKRFPLPCPSLYAHIAEDFKKLVPAIQLVANIVSPGIHLMTMEKRKSSKDKGQGAVFSDPTTGIWYTFAYHYQHYTFPKDWRRADGLATSEASKAISAIALSLHQYRHIFSLYEEKIQSCFKAEAAVRLAKGSKQNEGSSSSVMANALHTFIKDAKAYAKQLAKTANQPNPQLQRWVPDEPKDWSLDMVNAAQCIDDDARPVLDLLKCLPYDWTDDHRNATRVTELLLSSLQKDIIFKNDVLRPLLSYRSLLDFYNILRHRLAVAGFESFYYWLGTIPDNEVKDDIGLDDEDNEASLELQESMKKKLLSETISMLNGVKTKLLQTVNGGITLQIDSGKKKPTLKNVLAPNVADAFQQLCEATLEQANFASSSLLGLVPDDGDVEMESALSSLLGEGLQATRDEYSRYEKHAADVTMDDDFTMIDLDNKAKMKAVFSSMTVPVDTQKEKTKGKNKTGSKGKGKGKAD</sequence>
<dbReference type="Proteomes" id="UP001163846">
    <property type="component" value="Unassembled WGS sequence"/>
</dbReference>
<feature type="compositionally biased region" description="Basic residues" evidence="1">
    <location>
        <begin position="70"/>
        <end position="82"/>
    </location>
</feature>
<feature type="compositionally biased region" description="Acidic residues" evidence="1">
    <location>
        <begin position="178"/>
        <end position="202"/>
    </location>
</feature>
<evidence type="ECO:0000313" key="2">
    <source>
        <dbReference type="EMBL" id="KAJ3833239.1"/>
    </source>
</evidence>
<protein>
    <submittedName>
        <fullName evidence="2">Uncharacterized protein</fullName>
    </submittedName>
</protein>
<proteinExistence type="predicted"/>
<feature type="region of interest" description="Disordered" evidence="1">
    <location>
        <begin position="68"/>
        <end position="104"/>
    </location>
</feature>
<feature type="compositionally biased region" description="Basic and acidic residues" evidence="1">
    <location>
        <begin position="126"/>
        <end position="137"/>
    </location>
</feature>
<dbReference type="AlphaFoldDB" id="A0AA38NYZ3"/>
<organism evidence="2 3">
    <name type="scientific">Lentinula raphanica</name>
    <dbReference type="NCBI Taxonomy" id="153919"/>
    <lineage>
        <taxon>Eukaryota</taxon>
        <taxon>Fungi</taxon>
        <taxon>Dikarya</taxon>
        <taxon>Basidiomycota</taxon>
        <taxon>Agaricomycotina</taxon>
        <taxon>Agaricomycetes</taxon>
        <taxon>Agaricomycetidae</taxon>
        <taxon>Agaricales</taxon>
        <taxon>Marasmiineae</taxon>
        <taxon>Omphalotaceae</taxon>
        <taxon>Lentinula</taxon>
    </lineage>
</organism>
<name>A0AA38NYZ3_9AGAR</name>
<accession>A0AA38NYZ3</accession>
<evidence type="ECO:0000256" key="1">
    <source>
        <dbReference type="SAM" id="MobiDB-lite"/>
    </source>
</evidence>
<feature type="compositionally biased region" description="Acidic residues" evidence="1">
    <location>
        <begin position="146"/>
        <end position="155"/>
    </location>
</feature>
<comment type="caution">
    <text evidence="2">The sequence shown here is derived from an EMBL/GenBank/DDBJ whole genome shotgun (WGS) entry which is preliminary data.</text>
</comment>
<feature type="compositionally biased region" description="Low complexity" evidence="1">
    <location>
        <begin position="88"/>
        <end position="99"/>
    </location>
</feature>
<feature type="region of interest" description="Disordered" evidence="1">
    <location>
        <begin position="1152"/>
        <end position="1177"/>
    </location>
</feature>
<gene>
    <name evidence="2" type="ORF">F5878DRAFT_700379</name>
</gene>
<feature type="compositionally biased region" description="Basic and acidic residues" evidence="1">
    <location>
        <begin position="203"/>
        <end position="232"/>
    </location>
</feature>
<feature type="region of interest" description="Disordered" evidence="1">
    <location>
        <begin position="126"/>
        <end position="232"/>
    </location>
</feature>
<reference evidence="2" key="1">
    <citation type="submission" date="2022-08" db="EMBL/GenBank/DDBJ databases">
        <authorList>
            <consortium name="DOE Joint Genome Institute"/>
            <person name="Min B."/>
            <person name="Riley R."/>
            <person name="Sierra-Patev S."/>
            <person name="Naranjo-Ortiz M."/>
            <person name="Looney B."/>
            <person name="Konkel Z."/>
            <person name="Slot J.C."/>
            <person name="Sakamoto Y."/>
            <person name="Steenwyk J.L."/>
            <person name="Rokas A."/>
            <person name="Carro J."/>
            <person name="Camarero S."/>
            <person name="Ferreira P."/>
            <person name="Molpeceres G."/>
            <person name="Ruiz-Duenas F.J."/>
            <person name="Serrano A."/>
            <person name="Henrissat B."/>
            <person name="Drula E."/>
            <person name="Hughes K.W."/>
            <person name="Mata J.L."/>
            <person name="Ishikawa N.K."/>
            <person name="Vargas-Isla R."/>
            <person name="Ushijima S."/>
            <person name="Smith C.A."/>
            <person name="Ahrendt S."/>
            <person name="Andreopoulos W."/>
            <person name="He G."/>
            <person name="Labutti K."/>
            <person name="Lipzen A."/>
            <person name="Ng V."/>
            <person name="Sandor L."/>
            <person name="Barry K."/>
            <person name="Martinez A.T."/>
            <person name="Xiao Y."/>
            <person name="Gibbons J.G."/>
            <person name="Terashima K."/>
            <person name="Hibbett D.S."/>
            <person name="Grigoriev I.V."/>
        </authorList>
    </citation>
    <scope>NUCLEOTIDE SEQUENCE</scope>
    <source>
        <strain evidence="2">TFB9207</strain>
    </source>
</reference>
<feature type="compositionally biased region" description="Basic residues" evidence="1">
    <location>
        <begin position="1162"/>
        <end position="1177"/>
    </location>
</feature>
<dbReference type="EMBL" id="MU806740">
    <property type="protein sequence ID" value="KAJ3833239.1"/>
    <property type="molecule type" value="Genomic_DNA"/>
</dbReference>
<evidence type="ECO:0000313" key="3">
    <source>
        <dbReference type="Proteomes" id="UP001163846"/>
    </source>
</evidence>
<feature type="compositionally biased region" description="Basic residues" evidence="1">
    <location>
        <begin position="160"/>
        <end position="173"/>
    </location>
</feature>
<keyword evidence="3" id="KW-1185">Reference proteome</keyword>